<evidence type="ECO:0000313" key="5">
    <source>
        <dbReference type="EMBL" id="GAA4036351.1"/>
    </source>
</evidence>
<accession>A0ABP7U5B0</accession>
<dbReference type="InterPro" id="IPR018356">
    <property type="entry name" value="Tscrpt_reg_HTH_DeoR_CS"/>
</dbReference>
<dbReference type="Pfam" id="PF00455">
    <property type="entry name" value="DeoRC"/>
    <property type="match status" value="1"/>
</dbReference>
<dbReference type="InterPro" id="IPR036390">
    <property type="entry name" value="WH_DNA-bd_sf"/>
</dbReference>
<dbReference type="PANTHER" id="PTHR30363">
    <property type="entry name" value="HTH-TYPE TRANSCRIPTIONAL REGULATOR SRLR-RELATED"/>
    <property type="match status" value="1"/>
</dbReference>
<dbReference type="PROSITE" id="PS00894">
    <property type="entry name" value="HTH_DEOR_1"/>
    <property type="match status" value="1"/>
</dbReference>
<dbReference type="Proteomes" id="UP001501469">
    <property type="component" value="Unassembled WGS sequence"/>
</dbReference>
<keyword evidence="6" id="KW-1185">Reference proteome</keyword>
<reference evidence="6" key="1">
    <citation type="journal article" date="2019" name="Int. J. Syst. Evol. Microbiol.">
        <title>The Global Catalogue of Microorganisms (GCM) 10K type strain sequencing project: providing services to taxonomists for standard genome sequencing and annotation.</title>
        <authorList>
            <consortium name="The Broad Institute Genomics Platform"/>
            <consortium name="The Broad Institute Genome Sequencing Center for Infectious Disease"/>
            <person name="Wu L."/>
            <person name="Ma J."/>
        </authorList>
    </citation>
    <scope>NUCLEOTIDE SEQUENCE [LARGE SCALE GENOMIC DNA]</scope>
    <source>
        <strain evidence="6">JCM 17225</strain>
    </source>
</reference>
<dbReference type="InterPro" id="IPR037171">
    <property type="entry name" value="NagB/RpiA_transferase-like"/>
</dbReference>
<dbReference type="SUPFAM" id="SSF100950">
    <property type="entry name" value="NagB/RpiA/CoA transferase-like"/>
    <property type="match status" value="1"/>
</dbReference>
<keyword evidence="3" id="KW-0804">Transcription</keyword>
<dbReference type="Gene3D" id="3.40.50.1360">
    <property type="match status" value="1"/>
</dbReference>
<protein>
    <submittedName>
        <fullName evidence="5">DeoR/GlpR family DNA-binding transcription regulator</fullName>
    </submittedName>
</protein>
<evidence type="ECO:0000313" key="6">
    <source>
        <dbReference type="Proteomes" id="UP001501469"/>
    </source>
</evidence>
<keyword evidence="2 5" id="KW-0238">DNA-binding</keyword>
<dbReference type="PROSITE" id="PS51000">
    <property type="entry name" value="HTH_DEOR_2"/>
    <property type="match status" value="1"/>
</dbReference>
<feature type="domain" description="HTH deoR-type" evidence="4">
    <location>
        <begin position="3"/>
        <end position="58"/>
    </location>
</feature>
<dbReference type="SUPFAM" id="SSF46785">
    <property type="entry name" value="Winged helix' DNA-binding domain"/>
    <property type="match status" value="1"/>
</dbReference>
<comment type="caution">
    <text evidence="5">The sequence shown here is derived from an EMBL/GenBank/DDBJ whole genome shotgun (WGS) entry which is preliminary data.</text>
</comment>
<keyword evidence="1" id="KW-0805">Transcription regulation</keyword>
<dbReference type="InterPro" id="IPR001034">
    <property type="entry name" value="DeoR_HTH"/>
</dbReference>
<name>A0ABP7U5B0_9BACT</name>
<evidence type="ECO:0000259" key="4">
    <source>
        <dbReference type="PROSITE" id="PS51000"/>
    </source>
</evidence>
<evidence type="ECO:0000256" key="2">
    <source>
        <dbReference type="ARBA" id="ARBA00023125"/>
    </source>
</evidence>
<organism evidence="5 6">
    <name type="scientific">Hymenobacter glaciei</name>
    <dbReference type="NCBI Taxonomy" id="877209"/>
    <lineage>
        <taxon>Bacteria</taxon>
        <taxon>Pseudomonadati</taxon>
        <taxon>Bacteroidota</taxon>
        <taxon>Cytophagia</taxon>
        <taxon>Cytophagales</taxon>
        <taxon>Hymenobacteraceae</taxon>
        <taxon>Hymenobacter</taxon>
    </lineage>
</organism>
<dbReference type="RefSeq" id="WP_345054029.1">
    <property type="nucleotide sequence ID" value="NZ_BAABDK010000017.1"/>
</dbReference>
<proteinExistence type="predicted"/>
<dbReference type="Pfam" id="PF08220">
    <property type="entry name" value="HTH_DeoR"/>
    <property type="match status" value="1"/>
</dbReference>
<sequence>MNFQLRKQRLLAILDEHGTLEVADTARQLQTTPITIRRDLAHLAAKGLVVRTHGGAVLPRIAKDPVSFARKATAQLAQKEHICRLAAAEITDGDTVFIDCGSTTFPLCRLIRHRKLRVVTNSLPVLFELAGSAVQVVVAGGEVDAERQAMHGLVAAEQLRRYQVDKAFLGVDGLSLARGLSANSEQEATISLAAAAAARQVYLLCDASKLEQDKYFQFAPLSLVDTLVTDAGAPPALLAQYRETGLRVLA</sequence>
<dbReference type="SMART" id="SM00420">
    <property type="entry name" value="HTH_DEOR"/>
    <property type="match status" value="1"/>
</dbReference>
<dbReference type="PRINTS" id="PR00037">
    <property type="entry name" value="HTHLACR"/>
</dbReference>
<dbReference type="InterPro" id="IPR050313">
    <property type="entry name" value="Carb_Metab_HTH_regulators"/>
</dbReference>
<dbReference type="EMBL" id="BAABDK010000017">
    <property type="protein sequence ID" value="GAA4036351.1"/>
    <property type="molecule type" value="Genomic_DNA"/>
</dbReference>
<gene>
    <name evidence="5" type="ORF">GCM10022409_21570</name>
</gene>
<dbReference type="SMART" id="SM01134">
    <property type="entry name" value="DeoRC"/>
    <property type="match status" value="1"/>
</dbReference>
<dbReference type="PANTHER" id="PTHR30363:SF44">
    <property type="entry name" value="AGA OPERON TRANSCRIPTIONAL REPRESSOR-RELATED"/>
    <property type="match status" value="1"/>
</dbReference>
<dbReference type="GO" id="GO:0003677">
    <property type="term" value="F:DNA binding"/>
    <property type="evidence" value="ECO:0007669"/>
    <property type="project" value="UniProtKB-KW"/>
</dbReference>
<evidence type="ECO:0000256" key="3">
    <source>
        <dbReference type="ARBA" id="ARBA00023163"/>
    </source>
</evidence>
<evidence type="ECO:0000256" key="1">
    <source>
        <dbReference type="ARBA" id="ARBA00023015"/>
    </source>
</evidence>
<dbReference type="InterPro" id="IPR014036">
    <property type="entry name" value="DeoR-like_C"/>
</dbReference>